<feature type="region of interest" description="Disordered" evidence="1">
    <location>
        <begin position="572"/>
        <end position="640"/>
    </location>
</feature>
<dbReference type="InterPro" id="IPR025558">
    <property type="entry name" value="DUF4283"/>
</dbReference>
<evidence type="ECO:0000313" key="4">
    <source>
        <dbReference type="Proteomes" id="UP000288805"/>
    </source>
</evidence>
<gene>
    <name evidence="3" type="ORF">CK203_049306</name>
</gene>
<name>A0A438FMN8_VITVI</name>
<feature type="compositionally biased region" description="Basic and acidic residues" evidence="1">
    <location>
        <begin position="215"/>
        <end position="224"/>
    </location>
</feature>
<proteinExistence type="predicted"/>
<feature type="region of interest" description="Disordered" evidence="1">
    <location>
        <begin position="211"/>
        <end position="242"/>
    </location>
</feature>
<dbReference type="PANTHER" id="PTHR48466">
    <property type="entry name" value="OS10G0509000 PROTEIN-RELATED"/>
    <property type="match status" value="1"/>
</dbReference>
<dbReference type="Proteomes" id="UP000288805">
    <property type="component" value="Unassembled WGS sequence"/>
</dbReference>
<dbReference type="PANTHER" id="PTHR48466:SF2">
    <property type="entry name" value="OS10G0509000 PROTEIN"/>
    <property type="match status" value="1"/>
</dbReference>
<sequence length="717" mass="79115">MNSCACGKSIFMIVSVASTPERFKNGGILKQSQKPSVHHQTLRVLEWDKLCHSVSSFASTSLGRESTWAQLWSLDQTYQESLRLLDETNAALEIHKHGGCTMDFSTIDAVLVKSAIQHACRMLPVDGNEAMAVVALLQLAETLQLNLKAAIKEDADWYKRFMPISEVIMGLVINRSLVKLIQQVVDEDGSVKDSASSALKQSRDQVRTLQRKRERAKEGERECAGECNGEEGDEGSAPQRRRKECKFSVESKEFEIIGDERKGKLQVLIVEKKGGVASWVRLGSDSLGLFLEGLNLCIMDEKETGWGREWKEQGRTFFMSRGINNAGEYIRLGVSDLERKHFCIFVPRGRKEKRGWMTMADKIKEEGNVGEEDDLEKLGQRWAKSWELKGSLGLAKMEKGRVLLDFEDLEEARRVVSSGNRTMEGVQVGLDFWSPRSGCWTEEEKAKEVRLFGLPVSFWSPEILKKVGDECGGFITADEQTKTLGELQWARILVREETAVVSEVGGEESSRAEKRVTKGWVSVRLEDLHPSGDGTGGQRAVGGRVVSNEGRGPIPVLDSIWCSPPLSPNASPKVLKGDGGPGLKSGNGIKMKGVALSPDAGPSCRPDEVGCSTIGPVSTSNKGPSSKGYGPQSVRSKTHAPEPFVAWETEDLRKLNGLVRISETDKALEEESMRYGKGLWSWGKRVLGFLISTLLILIGLREWSLSVILGIGMRSSG</sequence>
<accession>A0A438FMN8</accession>
<reference evidence="3 4" key="1">
    <citation type="journal article" date="2018" name="PLoS Genet.">
        <title>Population sequencing reveals clonal diversity and ancestral inbreeding in the grapevine cultivar Chardonnay.</title>
        <authorList>
            <person name="Roach M.J."/>
            <person name="Johnson D.L."/>
            <person name="Bohlmann J."/>
            <person name="van Vuuren H.J."/>
            <person name="Jones S.J."/>
            <person name="Pretorius I.S."/>
            <person name="Schmidt S.A."/>
            <person name="Borneman A.R."/>
        </authorList>
    </citation>
    <scope>NUCLEOTIDE SEQUENCE [LARGE SCALE GENOMIC DNA]</scope>
    <source>
        <strain evidence="4">cv. Chardonnay</strain>
        <tissue evidence="3">Leaf</tissue>
    </source>
</reference>
<evidence type="ECO:0000313" key="3">
    <source>
        <dbReference type="EMBL" id="RVW60900.1"/>
    </source>
</evidence>
<comment type="caution">
    <text evidence="3">The sequence shown here is derived from an EMBL/GenBank/DDBJ whole genome shotgun (WGS) entry which is preliminary data.</text>
</comment>
<organism evidence="3 4">
    <name type="scientific">Vitis vinifera</name>
    <name type="common">Grape</name>
    <dbReference type="NCBI Taxonomy" id="29760"/>
    <lineage>
        <taxon>Eukaryota</taxon>
        <taxon>Viridiplantae</taxon>
        <taxon>Streptophyta</taxon>
        <taxon>Embryophyta</taxon>
        <taxon>Tracheophyta</taxon>
        <taxon>Spermatophyta</taxon>
        <taxon>Magnoliopsida</taxon>
        <taxon>eudicotyledons</taxon>
        <taxon>Gunneridae</taxon>
        <taxon>Pentapetalae</taxon>
        <taxon>rosids</taxon>
        <taxon>Vitales</taxon>
        <taxon>Vitaceae</taxon>
        <taxon>Viteae</taxon>
        <taxon>Vitis</taxon>
    </lineage>
</organism>
<feature type="compositionally biased region" description="Polar residues" evidence="1">
    <location>
        <begin position="615"/>
        <end position="624"/>
    </location>
</feature>
<dbReference type="Pfam" id="PF14111">
    <property type="entry name" value="DUF4283"/>
    <property type="match status" value="1"/>
</dbReference>
<dbReference type="GO" id="GO:0006298">
    <property type="term" value="P:mismatch repair"/>
    <property type="evidence" value="ECO:0007669"/>
    <property type="project" value="InterPro"/>
</dbReference>
<dbReference type="EMBL" id="QGNW01000845">
    <property type="protein sequence ID" value="RVW60900.1"/>
    <property type="molecule type" value="Genomic_DNA"/>
</dbReference>
<dbReference type="InterPro" id="IPR045076">
    <property type="entry name" value="MutS"/>
</dbReference>
<dbReference type="GO" id="GO:0005524">
    <property type="term" value="F:ATP binding"/>
    <property type="evidence" value="ECO:0007669"/>
    <property type="project" value="InterPro"/>
</dbReference>
<dbReference type="AlphaFoldDB" id="A0A438FMN8"/>
<feature type="domain" description="DUF4283" evidence="2">
    <location>
        <begin position="370"/>
        <end position="440"/>
    </location>
</feature>
<evidence type="ECO:0000256" key="1">
    <source>
        <dbReference type="SAM" id="MobiDB-lite"/>
    </source>
</evidence>
<evidence type="ECO:0000259" key="2">
    <source>
        <dbReference type="Pfam" id="PF14111"/>
    </source>
</evidence>
<dbReference type="GO" id="GO:0030983">
    <property type="term" value="F:mismatched DNA binding"/>
    <property type="evidence" value="ECO:0007669"/>
    <property type="project" value="InterPro"/>
</dbReference>
<dbReference type="GO" id="GO:0140664">
    <property type="term" value="F:ATP-dependent DNA damage sensor activity"/>
    <property type="evidence" value="ECO:0007669"/>
    <property type="project" value="InterPro"/>
</dbReference>
<protein>
    <recommendedName>
        <fullName evidence="2">DUF4283 domain-containing protein</fullName>
    </recommendedName>
</protein>